<protein>
    <submittedName>
        <fullName evidence="2">Carboxymuconolactone decarboxylase family protein</fullName>
    </submittedName>
</protein>
<feature type="domain" description="Carboxymuconolactone decarboxylase-like" evidence="1">
    <location>
        <begin position="55"/>
        <end position="117"/>
    </location>
</feature>
<dbReference type="KEGG" id="hale:G3A49_13595"/>
<dbReference type="SUPFAM" id="SSF69118">
    <property type="entry name" value="AhpD-like"/>
    <property type="match status" value="1"/>
</dbReference>
<organism evidence="2 3">
    <name type="scientific">Haloferax volcanii</name>
    <name type="common">Halobacterium volcanii</name>
    <dbReference type="NCBI Taxonomy" id="2246"/>
    <lineage>
        <taxon>Archaea</taxon>
        <taxon>Methanobacteriati</taxon>
        <taxon>Methanobacteriota</taxon>
        <taxon>Stenosarchaea group</taxon>
        <taxon>Halobacteria</taxon>
        <taxon>Halobacteriales</taxon>
        <taxon>Haloferacaceae</taxon>
        <taxon>Haloferax</taxon>
    </lineage>
</organism>
<dbReference type="InterPro" id="IPR029032">
    <property type="entry name" value="AhpD-like"/>
</dbReference>
<dbReference type="GO" id="GO:0051920">
    <property type="term" value="F:peroxiredoxin activity"/>
    <property type="evidence" value="ECO:0007669"/>
    <property type="project" value="InterPro"/>
</dbReference>
<dbReference type="EMBL" id="CP048738">
    <property type="protein sequence ID" value="QIB79103.1"/>
    <property type="molecule type" value="Genomic_DNA"/>
</dbReference>
<dbReference type="Gene3D" id="1.20.1290.10">
    <property type="entry name" value="AhpD-like"/>
    <property type="match status" value="1"/>
</dbReference>
<dbReference type="GeneID" id="44084462"/>
<dbReference type="AlphaFoldDB" id="A0A6C0UX08"/>
<dbReference type="PANTHER" id="PTHR34846:SF5">
    <property type="entry name" value="CARBOXYMUCONOLACTONE DECARBOXYLASE-LIKE DOMAIN-CONTAINING PROTEIN"/>
    <property type="match status" value="1"/>
</dbReference>
<evidence type="ECO:0000313" key="2">
    <source>
        <dbReference type="EMBL" id="QIB79103.1"/>
    </source>
</evidence>
<evidence type="ECO:0000259" key="1">
    <source>
        <dbReference type="Pfam" id="PF02627"/>
    </source>
</evidence>
<name>A0A6C0UX08_HALVO</name>
<sequence length="185" mass="20852">MARTGLIPPEEISEEYRDLFSEDYVGDRNIIRLLVNDPPLLESLFISTEVMTRHFTSREEELIALATARASSAEYEWHQHVDLARDAGISTTEIRAIGGDDFEQFSDDERTLLRYTEAVASAEVTDDTHADMAAVYDSPQLVALEMFVGFYIGHSHVVRAEGLSFEEGEFVGWTPSDQQIEKIFG</sequence>
<dbReference type="Proteomes" id="UP000465667">
    <property type="component" value="Chromosome"/>
</dbReference>
<accession>A0A6C0UX08</accession>
<dbReference type="RefSeq" id="WP_163489373.1">
    <property type="nucleotide sequence ID" value="NZ_CP048738.1"/>
</dbReference>
<dbReference type="Pfam" id="PF02627">
    <property type="entry name" value="CMD"/>
    <property type="match status" value="1"/>
</dbReference>
<dbReference type="InterPro" id="IPR003779">
    <property type="entry name" value="CMD-like"/>
</dbReference>
<reference evidence="2 3" key="1">
    <citation type="submission" date="2020-02" db="EMBL/GenBank/DDBJ databases">
        <title>Whole genome sequence of Haloferax alexandrinus pws1.</title>
        <authorList>
            <person name="Verma D.K."/>
            <person name="Gopal K."/>
            <person name="Prasad E.S."/>
        </authorList>
    </citation>
    <scope>NUCLEOTIDE SEQUENCE [LARGE SCALE GENOMIC DNA]</scope>
    <source>
        <strain evidence="3">wsp1</strain>
    </source>
</reference>
<proteinExistence type="predicted"/>
<dbReference type="PANTHER" id="PTHR34846">
    <property type="entry name" value="4-CARBOXYMUCONOLACTONE DECARBOXYLASE FAMILY PROTEIN (AFU_ORTHOLOGUE AFUA_6G11590)"/>
    <property type="match status" value="1"/>
</dbReference>
<evidence type="ECO:0000313" key="3">
    <source>
        <dbReference type="Proteomes" id="UP000465667"/>
    </source>
</evidence>
<gene>
    <name evidence="2" type="ORF">G3A49_13595</name>
</gene>